<reference evidence="3" key="1">
    <citation type="submission" date="2021-07" db="EMBL/GenBank/DDBJ databases">
        <authorList>
            <person name="Durling M."/>
        </authorList>
    </citation>
    <scope>NUCLEOTIDE SEQUENCE</scope>
</reference>
<dbReference type="EMBL" id="CAJVRM010000167">
    <property type="protein sequence ID" value="CAG8976227.1"/>
    <property type="molecule type" value="Genomic_DNA"/>
</dbReference>
<dbReference type="PANTHER" id="PTHR20963:SF23">
    <property type="entry name" value="3-PHYTASE"/>
    <property type="match status" value="1"/>
</dbReference>
<proteinExistence type="predicted"/>
<evidence type="ECO:0000256" key="1">
    <source>
        <dbReference type="ARBA" id="ARBA00022801"/>
    </source>
</evidence>
<dbReference type="CDD" id="cd07061">
    <property type="entry name" value="HP_HAP_like"/>
    <property type="match status" value="1"/>
</dbReference>
<evidence type="ECO:0000256" key="2">
    <source>
        <dbReference type="SAM" id="MobiDB-lite"/>
    </source>
</evidence>
<dbReference type="Proteomes" id="UP000701801">
    <property type="component" value="Unassembled WGS sequence"/>
</dbReference>
<sequence length="352" mass="37447">MAWANLYPRVVQTAQNFVRGFLGSSASTLGTVVTVNSTGSPQAIFDSLAPSDLCPSFRDGNGGVEATKWSSTYLPPITARLNALVSGNLTFATSDVSIFPYLCGFESQITGQFSPWCSVFTAAELLQYEYAQDLRYYYGIGDGTDLSSKMMLPFLNSLLRLLGKGPGQMGQGKNGTFKVPDIVTAFLNDGQLTELVAATGVMGDQKPLNGSAIPAAEEWKYVASRFVSMRGTVAFERLSCSPVAEEEEEEQFACDPPRAPPSNSTEGGKETYVRILLNDAVYPVPTCQNGPGRSCALEEYTEIVGSKLGDAGDLRGRCNVSEAVRMTGNGTSGGGASFFTELGGSWLGSVVP</sequence>
<keyword evidence="1" id="KW-0378">Hydrolase</keyword>
<comment type="caution">
    <text evidence="3">The sequence shown here is derived from an EMBL/GenBank/DDBJ whole genome shotgun (WGS) entry which is preliminary data.</text>
</comment>
<dbReference type="OrthoDB" id="6509975at2759"/>
<evidence type="ECO:0000313" key="3">
    <source>
        <dbReference type="EMBL" id="CAG8976227.1"/>
    </source>
</evidence>
<dbReference type="InterPro" id="IPR029033">
    <property type="entry name" value="His_PPase_superfam"/>
</dbReference>
<keyword evidence="4" id="KW-1185">Reference proteome</keyword>
<dbReference type="GO" id="GO:0009277">
    <property type="term" value="C:fungal-type cell wall"/>
    <property type="evidence" value="ECO:0007669"/>
    <property type="project" value="TreeGrafter"/>
</dbReference>
<gene>
    <name evidence="3" type="ORF">HYALB_00010773</name>
</gene>
<organism evidence="3 4">
    <name type="scientific">Hymenoscyphus albidus</name>
    <dbReference type="NCBI Taxonomy" id="595503"/>
    <lineage>
        <taxon>Eukaryota</taxon>
        <taxon>Fungi</taxon>
        <taxon>Dikarya</taxon>
        <taxon>Ascomycota</taxon>
        <taxon>Pezizomycotina</taxon>
        <taxon>Leotiomycetes</taxon>
        <taxon>Helotiales</taxon>
        <taxon>Helotiaceae</taxon>
        <taxon>Hymenoscyphus</taxon>
    </lineage>
</organism>
<dbReference type="GO" id="GO:0003993">
    <property type="term" value="F:acid phosphatase activity"/>
    <property type="evidence" value="ECO:0007669"/>
    <property type="project" value="TreeGrafter"/>
</dbReference>
<evidence type="ECO:0000313" key="4">
    <source>
        <dbReference type="Proteomes" id="UP000701801"/>
    </source>
</evidence>
<dbReference type="PANTHER" id="PTHR20963">
    <property type="entry name" value="MULTIPLE INOSITOL POLYPHOSPHATE PHOSPHATASE-RELATED"/>
    <property type="match status" value="1"/>
</dbReference>
<accession>A0A9N9LNA8</accession>
<dbReference type="Pfam" id="PF00328">
    <property type="entry name" value="His_Phos_2"/>
    <property type="match status" value="1"/>
</dbReference>
<dbReference type="SUPFAM" id="SSF53254">
    <property type="entry name" value="Phosphoglycerate mutase-like"/>
    <property type="match status" value="1"/>
</dbReference>
<dbReference type="AlphaFoldDB" id="A0A9N9LNA8"/>
<feature type="non-terminal residue" evidence="3">
    <location>
        <position position="1"/>
    </location>
</feature>
<dbReference type="InterPro" id="IPR000560">
    <property type="entry name" value="His_Pase_clade-2"/>
</dbReference>
<name>A0A9N9LNA8_9HELO</name>
<protein>
    <submittedName>
        <fullName evidence="3">Uncharacterized protein</fullName>
    </submittedName>
</protein>
<dbReference type="Gene3D" id="3.40.50.1240">
    <property type="entry name" value="Phosphoglycerate mutase-like"/>
    <property type="match status" value="1"/>
</dbReference>
<feature type="region of interest" description="Disordered" evidence="2">
    <location>
        <begin position="248"/>
        <end position="268"/>
    </location>
</feature>